<feature type="region of interest" description="Disordered" evidence="1">
    <location>
        <begin position="1"/>
        <end position="32"/>
    </location>
</feature>
<sequence>MYIEQQNLDKRFESPLNRRGGRRNFSRNLSTSLSNRLSRGVGRGGFVANPDTRRNQNFSRLSLQGKPNKPIYSRLTRNKPPLRSNNAVQRGISTKSLKTRNAEEFHPVRINNGAIVKGLRSDQLLLQKISQAKSKHLQDKIEKVRALQAKRAKIVERKERNSWRSPSKVLMDIDHGLTVSFPNEDIRKKPRM</sequence>
<accession>A0A5N5T322</accession>
<comment type="caution">
    <text evidence="2">The sequence shown here is derived from an EMBL/GenBank/DDBJ whole genome shotgun (WGS) entry which is preliminary data.</text>
</comment>
<organism evidence="2 3">
    <name type="scientific">Armadillidium nasatum</name>
    <dbReference type="NCBI Taxonomy" id="96803"/>
    <lineage>
        <taxon>Eukaryota</taxon>
        <taxon>Metazoa</taxon>
        <taxon>Ecdysozoa</taxon>
        <taxon>Arthropoda</taxon>
        <taxon>Crustacea</taxon>
        <taxon>Multicrustacea</taxon>
        <taxon>Malacostraca</taxon>
        <taxon>Eumalacostraca</taxon>
        <taxon>Peracarida</taxon>
        <taxon>Isopoda</taxon>
        <taxon>Oniscidea</taxon>
        <taxon>Crinocheta</taxon>
        <taxon>Armadillidiidae</taxon>
        <taxon>Armadillidium</taxon>
    </lineage>
</organism>
<protein>
    <submittedName>
        <fullName evidence="2">Uncharacterized protein</fullName>
    </submittedName>
</protein>
<reference evidence="2 3" key="1">
    <citation type="journal article" date="2019" name="PLoS Biol.">
        <title>Sex chromosomes control vertical transmission of feminizing Wolbachia symbionts in an isopod.</title>
        <authorList>
            <person name="Becking T."/>
            <person name="Chebbi M.A."/>
            <person name="Giraud I."/>
            <person name="Moumen B."/>
            <person name="Laverre T."/>
            <person name="Caubet Y."/>
            <person name="Peccoud J."/>
            <person name="Gilbert C."/>
            <person name="Cordaux R."/>
        </authorList>
    </citation>
    <scope>NUCLEOTIDE SEQUENCE [LARGE SCALE GENOMIC DNA]</scope>
    <source>
        <strain evidence="2">ANa2</strain>
        <tissue evidence="2">Whole body excluding digestive tract and cuticle</tissue>
    </source>
</reference>
<dbReference type="EMBL" id="SEYY01014055">
    <property type="protein sequence ID" value="KAB7500409.1"/>
    <property type="molecule type" value="Genomic_DNA"/>
</dbReference>
<evidence type="ECO:0000313" key="3">
    <source>
        <dbReference type="Proteomes" id="UP000326759"/>
    </source>
</evidence>
<evidence type="ECO:0000256" key="1">
    <source>
        <dbReference type="SAM" id="MobiDB-lite"/>
    </source>
</evidence>
<gene>
    <name evidence="2" type="ORF">Anas_06103</name>
</gene>
<dbReference type="OrthoDB" id="10396026at2759"/>
<dbReference type="AlphaFoldDB" id="A0A5N5T322"/>
<proteinExistence type="predicted"/>
<evidence type="ECO:0000313" key="2">
    <source>
        <dbReference type="EMBL" id="KAB7500409.1"/>
    </source>
</evidence>
<keyword evidence="3" id="KW-1185">Reference proteome</keyword>
<name>A0A5N5T322_9CRUS</name>
<dbReference type="Proteomes" id="UP000326759">
    <property type="component" value="Unassembled WGS sequence"/>
</dbReference>